<evidence type="ECO:0000313" key="3">
    <source>
        <dbReference type="Proteomes" id="UP000191154"/>
    </source>
</evidence>
<dbReference type="InterPro" id="IPR029787">
    <property type="entry name" value="Nucleotide_cyclase"/>
</dbReference>
<dbReference type="STRING" id="169679.CSACC_40970"/>
<dbReference type="GO" id="GO:0052621">
    <property type="term" value="F:diguanylate cyclase activity"/>
    <property type="evidence" value="ECO:0007669"/>
    <property type="project" value="UniProtKB-EC"/>
</dbReference>
<dbReference type="GO" id="GO:0005886">
    <property type="term" value="C:plasma membrane"/>
    <property type="evidence" value="ECO:0007669"/>
    <property type="project" value="TreeGrafter"/>
</dbReference>
<sequence length="357" mass="41661">MRDYEKMYNSLKTEYETYQMFCERHIQELNEKNIKLEKKIDSLYNIIEISKYINTFFTNDNLISLINDMIIGILGVTYSTIFLIENNELIIKATNIEGMHINLISREMAYINKEQEFIINSRDPLKQIGEEKTDIRSIMGVPIKLRDKFIGYILVEQNIYNFMTVELKVFLKTIANQIAISIENSSLYRELEKITQVDSLLGIYNRKYFFEFLEKKLCKENKFAIVMIDIDDFKKVNDTYGHQFGDKILINTANVVSNWLDKDDIIARYGGEELIVYISDFNNEYSVYDKVEVIRRSVEQSKVILNGQEKSVTASFGISFFPLDGSDINDLIKIADDLLYKSKKSGKNKVLSTHILK</sequence>
<dbReference type="SMART" id="SM00065">
    <property type="entry name" value="GAF"/>
    <property type="match status" value="1"/>
</dbReference>
<dbReference type="Pfam" id="PF00990">
    <property type="entry name" value="GGDEF"/>
    <property type="match status" value="1"/>
</dbReference>
<dbReference type="FunFam" id="3.30.70.270:FF:000001">
    <property type="entry name" value="Diguanylate cyclase domain protein"/>
    <property type="match status" value="1"/>
</dbReference>
<accession>A0A1S8NIW8</accession>
<dbReference type="PANTHER" id="PTHR45138:SF9">
    <property type="entry name" value="DIGUANYLATE CYCLASE DGCM-RELATED"/>
    <property type="match status" value="1"/>
</dbReference>
<reference evidence="2 3" key="1">
    <citation type="submission" date="2016-05" db="EMBL/GenBank/DDBJ databases">
        <title>Microbial solvent formation.</title>
        <authorList>
            <person name="Poehlein A."/>
            <person name="Montoya Solano J.D."/>
            <person name="Flitsch S."/>
            <person name="Krabben P."/>
            <person name="Duerre P."/>
            <person name="Daniel R."/>
        </authorList>
    </citation>
    <scope>NUCLEOTIDE SEQUENCE [LARGE SCALE GENOMIC DNA]</scope>
    <source>
        <strain evidence="2 3">L1-8</strain>
    </source>
</reference>
<dbReference type="SMART" id="SM00267">
    <property type="entry name" value="GGDEF"/>
    <property type="match status" value="1"/>
</dbReference>
<organism evidence="2 3">
    <name type="scientific">Clostridium saccharobutylicum</name>
    <dbReference type="NCBI Taxonomy" id="169679"/>
    <lineage>
        <taxon>Bacteria</taxon>
        <taxon>Bacillati</taxon>
        <taxon>Bacillota</taxon>
        <taxon>Clostridia</taxon>
        <taxon>Eubacteriales</taxon>
        <taxon>Clostridiaceae</taxon>
        <taxon>Clostridium</taxon>
    </lineage>
</organism>
<dbReference type="GO" id="GO:0043709">
    <property type="term" value="P:cell adhesion involved in single-species biofilm formation"/>
    <property type="evidence" value="ECO:0007669"/>
    <property type="project" value="TreeGrafter"/>
</dbReference>
<dbReference type="InterPro" id="IPR000160">
    <property type="entry name" value="GGDEF_dom"/>
</dbReference>
<dbReference type="Proteomes" id="UP000191154">
    <property type="component" value="Unassembled WGS sequence"/>
</dbReference>
<dbReference type="PROSITE" id="PS50887">
    <property type="entry name" value="GGDEF"/>
    <property type="match status" value="1"/>
</dbReference>
<feature type="domain" description="GGDEF" evidence="1">
    <location>
        <begin position="221"/>
        <end position="355"/>
    </location>
</feature>
<dbReference type="EC" id="2.7.7.65" evidence="2"/>
<name>A0A1S8NIW8_CLOSA</name>
<evidence type="ECO:0000259" key="1">
    <source>
        <dbReference type="PROSITE" id="PS50887"/>
    </source>
</evidence>
<dbReference type="SUPFAM" id="SSF55781">
    <property type="entry name" value="GAF domain-like"/>
    <property type="match status" value="1"/>
</dbReference>
<dbReference type="NCBIfam" id="TIGR00254">
    <property type="entry name" value="GGDEF"/>
    <property type="match status" value="1"/>
</dbReference>
<protein>
    <submittedName>
        <fullName evidence="2">Putative diguanylate cyclase YcdT</fullName>
        <ecNumber evidence="2">2.7.7.65</ecNumber>
    </submittedName>
</protein>
<dbReference type="AlphaFoldDB" id="A0A1S8NIW8"/>
<dbReference type="RefSeq" id="WP_077864151.1">
    <property type="nucleotide sequence ID" value="NZ_LZYZ01000001.1"/>
</dbReference>
<dbReference type="Gene3D" id="3.30.70.270">
    <property type="match status" value="1"/>
</dbReference>
<keyword evidence="2" id="KW-0548">Nucleotidyltransferase</keyword>
<dbReference type="InterPro" id="IPR003018">
    <property type="entry name" value="GAF"/>
</dbReference>
<gene>
    <name evidence="2" type="primary">ycdT_1</name>
    <name evidence="2" type="ORF">CLOSAC_07100</name>
</gene>
<dbReference type="InterPro" id="IPR043128">
    <property type="entry name" value="Rev_trsase/Diguanyl_cyclase"/>
</dbReference>
<dbReference type="Pfam" id="PF01590">
    <property type="entry name" value="GAF"/>
    <property type="match status" value="1"/>
</dbReference>
<proteinExistence type="predicted"/>
<dbReference type="InterPro" id="IPR050469">
    <property type="entry name" value="Diguanylate_Cyclase"/>
</dbReference>
<dbReference type="GO" id="GO:1902201">
    <property type="term" value="P:negative regulation of bacterial-type flagellum-dependent cell motility"/>
    <property type="evidence" value="ECO:0007669"/>
    <property type="project" value="TreeGrafter"/>
</dbReference>
<dbReference type="PANTHER" id="PTHR45138">
    <property type="entry name" value="REGULATORY COMPONENTS OF SENSORY TRANSDUCTION SYSTEM"/>
    <property type="match status" value="1"/>
</dbReference>
<dbReference type="CDD" id="cd01949">
    <property type="entry name" value="GGDEF"/>
    <property type="match status" value="1"/>
</dbReference>
<dbReference type="InterPro" id="IPR029016">
    <property type="entry name" value="GAF-like_dom_sf"/>
</dbReference>
<dbReference type="SUPFAM" id="SSF55073">
    <property type="entry name" value="Nucleotide cyclase"/>
    <property type="match status" value="1"/>
</dbReference>
<evidence type="ECO:0000313" key="2">
    <source>
        <dbReference type="EMBL" id="OOM16439.1"/>
    </source>
</evidence>
<comment type="caution">
    <text evidence="2">The sequence shown here is derived from an EMBL/GenBank/DDBJ whole genome shotgun (WGS) entry which is preliminary data.</text>
</comment>
<keyword evidence="2" id="KW-0808">Transferase</keyword>
<dbReference type="EMBL" id="LZYZ01000001">
    <property type="protein sequence ID" value="OOM16439.1"/>
    <property type="molecule type" value="Genomic_DNA"/>
</dbReference>
<dbReference type="Gene3D" id="3.30.450.40">
    <property type="match status" value="1"/>
</dbReference>